<protein>
    <submittedName>
        <fullName evidence="1">Uncharacterized protein</fullName>
    </submittedName>
</protein>
<comment type="caution">
    <text evidence="1">The sequence shown here is derived from an EMBL/GenBank/DDBJ whole genome shotgun (WGS) entry which is preliminary data.</text>
</comment>
<organism evidence="1 2">
    <name type="scientific">Euplotes crassus</name>
    <dbReference type="NCBI Taxonomy" id="5936"/>
    <lineage>
        <taxon>Eukaryota</taxon>
        <taxon>Sar</taxon>
        <taxon>Alveolata</taxon>
        <taxon>Ciliophora</taxon>
        <taxon>Intramacronucleata</taxon>
        <taxon>Spirotrichea</taxon>
        <taxon>Hypotrichia</taxon>
        <taxon>Euplotida</taxon>
        <taxon>Euplotidae</taxon>
        <taxon>Moneuplotes</taxon>
    </lineage>
</organism>
<dbReference type="Proteomes" id="UP001295684">
    <property type="component" value="Unassembled WGS sequence"/>
</dbReference>
<evidence type="ECO:0000313" key="2">
    <source>
        <dbReference type="Proteomes" id="UP001295684"/>
    </source>
</evidence>
<evidence type="ECO:0000313" key="1">
    <source>
        <dbReference type="EMBL" id="CAI2379245.1"/>
    </source>
</evidence>
<dbReference type="AlphaFoldDB" id="A0AAD1XUC7"/>
<reference evidence="1" key="1">
    <citation type="submission" date="2023-07" db="EMBL/GenBank/DDBJ databases">
        <authorList>
            <consortium name="AG Swart"/>
            <person name="Singh M."/>
            <person name="Singh A."/>
            <person name="Seah K."/>
            <person name="Emmerich C."/>
        </authorList>
    </citation>
    <scope>NUCLEOTIDE SEQUENCE</scope>
    <source>
        <strain evidence="1">DP1</strain>
    </source>
</reference>
<sequence length="256" mass="29891">MGKLNSTADSQNKDPKYSKECAIQAELEKLDMGTLEAVNNQYFKRFKKENYKKSVRGNFDVPYKKIIFKKVVKKGVQAHHISHLSFQKVTRREKMVTEFLSGVKVEKIDKLYLKGRTNFVGFSFYTRSTMKLIPKAVLQVKISFFKISHKDFGRVLISCNSKSRMKFKKCRISIDHLDYFDNTQPMITKLDLDRSIITQPEEDTEDLNCLVKKIADSKLNTCLKSVIIWLPVQYRWEKCSSKKRSYHIGNFTVDIC</sequence>
<name>A0AAD1XUC7_EUPCR</name>
<proteinExistence type="predicted"/>
<gene>
    <name evidence="1" type="ORF">ECRASSUSDP1_LOCUS20654</name>
</gene>
<dbReference type="EMBL" id="CAMPGE010021068">
    <property type="protein sequence ID" value="CAI2379245.1"/>
    <property type="molecule type" value="Genomic_DNA"/>
</dbReference>
<accession>A0AAD1XUC7</accession>
<keyword evidence="2" id="KW-1185">Reference proteome</keyword>